<protein>
    <submittedName>
        <fullName evidence="2">Alpha/beta hydrolase fold protein</fullName>
    </submittedName>
</protein>
<dbReference type="InterPro" id="IPR029058">
    <property type="entry name" value="AB_hydrolase_fold"/>
</dbReference>
<evidence type="ECO:0000313" key="2">
    <source>
        <dbReference type="EMBL" id="ACQ79991.1"/>
    </source>
</evidence>
<dbReference type="SUPFAM" id="SSF53474">
    <property type="entry name" value="alpha/beta-Hydrolases"/>
    <property type="match status" value="1"/>
</dbReference>
<proteinExistence type="predicted"/>
<feature type="domain" description="AB hydrolase-1" evidence="1">
    <location>
        <begin position="21"/>
        <end position="253"/>
    </location>
</feature>
<dbReference type="STRING" id="471853.Bcav_1735"/>
<accession>C5C478</accession>
<sequence>MPTIELETATLDYADSGGTGPVVVLLHGPLLDHTVWDAVIDRLPGMRCLAPTLPMGAHRHPAPHDELTNASLARLVAEFLAALDLTDVTLVLNDWGGAQVIVELGLAERVGRLALVACEAFDNVPAGRPGRMLARMARLPGGLALQAQLTRIPAVRRQLATGMAAQPVPDELLRRWFTPSRDPRIRDDLRRFSARFPIPADRDWSSGLGGFAGPALVAWAEDDRMMPAEHGPRLAQLLPDAELVHISGAATLVPLDQPGVLAHHLRTLVARPVPDRRARA</sequence>
<organism evidence="2 3">
    <name type="scientific">Beutenbergia cavernae (strain ATCC BAA-8 / DSM 12333 / CCUG 43141 / JCM 11478 / NBRC 16432 / NCIMB 13614 / HKI 0122)</name>
    <dbReference type="NCBI Taxonomy" id="471853"/>
    <lineage>
        <taxon>Bacteria</taxon>
        <taxon>Bacillati</taxon>
        <taxon>Actinomycetota</taxon>
        <taxon>Actinomycetes</taxon>
        <taxon>Micrococcales</taxon>
        <taxon>Beutenbergiaceae</taxon>
        <taxon>Beutenbergia</taxon>
    </lineage>
</organism>
<dbReference type="Gene3D" id="3.40.50.1820">
    <property type="entry name" value="alpha/beta hydrolase"/>
    <property type="match status" value="1"/>
</dbReference>
<dbReference type="EMBL" id="CP001618">
    <property type="protein sequence ID" value="ACQ79991.1"/>
    <property type="molecule type" value="Genomic_DNA"/>
</dbReference>
<dbReference type="eggNOG" id="COG2267">
    <property type="taxonomic scope" value="Bacteria"/>
</dbReference>
<dbReference type="Pfam" id="PF00561">
    <property type="entry name" value="Abhydrolase_1"/>
    <property type="match status" value="1"/>
</dbReference>
<dbReference type="RefSeq" id="WP_015882231.1">
    <property type="nucleotide sequence ID" value="NC_012669.1"/>
</dbReference>
<dbReference type="Proteomes" id="UP000007962">
    <property type="component" value="Chromosome"/>
</dbReference>
<dbReference type="OrthoDB" id="63519at2"/>
<name>C5C478_BEUC1</name>
<dbReference type="ESTHER" id="beuc1-c5c478">
    <property type="family name" value="6_AlphaBeta_hydrolase"/>
</dbReference>
<keyword evidence="2" id="KW-0378">Hydrolase</keyword>
<reference evidence="2 3" key="1">
    <citation type="journal article" date="2009" name="Stand. Genomic Sci.">
        <title>Complete genome sequence of Beutenbergia cavernae type strain (HKI 0122).</title>
        <authorList>
            <person name="Land M."/>
            <person name="Pukall R."/>
            <person name="Abt B."/>
            <person name="Goker M."/>
            <person name="Rohde M."/>
            <person name="Glavina Del Rio T."/>
            <person name="Tice H."/>
            <person name="Copeland A."/>
            <person name="Cheng J.F."/>
            <person name="Lucas S."/>
            <person name="Chen F."/>
            <person name="Nolan M."/>
            <person name="Bruce D."/>
            <person name="Goodwin L."/>
            <person name="Pitluck S."/>
            <person name="Ivanova N."/>
            <person name="Mavromatis K."/>
            <person name="Ovchinnikova G."/>
            <person name="Pati A."/>
            <person name="Chen A."/>
            <person name="Palaniappan K."/>
            <person name="Hauser L."/>
            <person name="Chang Y.J."/>
            <person name="Jefferies C.C."/>
            <person name="Saunders E."/>
            <person name="Brettin T."/>
            <person name="Detter J.C."/>
            <person name="Han C."/>
            <person name="Chain P."/>
            <person name="Bristow J."/>
            <person name="Eisen J.A."/>
            <person name="Markowitz V."/>
            <person name="Hugenholtz P."/>
            <person name="Kyrpides N.C."/>
            <person name="Klenk H.P."/>
            <person name="Lapidus A."/>
        </authorList>
    </citation>
    <scope>NUCLEOTIDE SEQUENCE [LARGE SCALE GENOMIC DNA]</scope>
    <source>
        <strain evidence="3">ATCC BAA-8 / DSM 12333 / NBRC 16432</strain>
    </source>
</reference>
<keyword evidence="3" id="KW-1185">Reference proteome</keyword>
<evidence type="ECO:0000313" key="3">
    <source>
        <dbReference type="Proteomes" id="UP000007962"/>
    </source>
</evidence>
<evidence type="ECO:0000259" key="1">
    <source>
        <dbReference type="Pfam" id="PF00561"/>
    </source>
</evidence>
<gene>
    <name evidence="2" type="ordered locus">Bcav_1735</name>
</gene>
<dbReference type="HOGENOM" id="CLU_020336_13_3_11"/>
<dbReference type="AlphaFoldDB" id="C5C478"/>
<dbReference type="PANTHER" id="PTHR43194">
    <property type="entry name" value="HYDROLASE ALPHA/BETA FOLD FAMILY"/>
    <property type="match status" value="1"/>
</dbReference>
<dbReference type="InterPro" id="IPR000073">
    <property type="entry name" value="AB_hydrolase_1"/>
</dbReference>
<dbReference type="KEGG" id="bcv:Bcav_1735"/>
<dbReference type="InterPro" id="IPR050228">
    <property type="entry name" value="Carboxylesterase_BioH"/>
</dbReference>
<dbReference type="GO" id="GO:0016787">
    <property type="term" value="F:hydrolase activity"/>
    <property type="evidence" value="ECO:0007669"/>
    <property type="project" value="UniProtKB-KW"/>
</dbReference>
<dbReference type="PANTHER" id="PTHR43194:SF2">
    <property type="entry name" value="PEROXISOMAL MEMBRANE PROTEIN LPX1"/>
    <property type="match status" value="1"/>
</dbReference>